<dbReference type="Pfam" id="PF08352">
    <property type="entry name" value="oligo_HPY"/>
    <property type="match status" value="1"/>
</dbReference>
<dbReference type="Gene3D" id="3.40.50.300">
    <property type="entry name" value="P-loop containing nucleotide triphosphate hydrolases"/>
    <property type="match status" value="1"/>
</dbReference>
<reference evidence="11" key="1">
    <citation type="submission" date="2020-04" db="EMBL/GenBank/DDBJ databases">
        <authorList>
            <person name="Zhang T."/>
        </authorList>
    </citation>
    <scope>NUCLEOTIDE SEQUENCE</scope>
    <source>
        <strain evidence="11">HKST-UBA02</strain>
    </source>
</reference>
<dbReference type="CDD" id="cd03257">
    <property type="entry name" value="ABC_NikE_OppD_transporters"/>
    <property type="match status" value="1"/>
</dbReference>
<dbReference type="InterPro" id="IPR017871">
    <property type="entry name" value="ABC_transporter-like_CS"/>
</dbReference>
<dbReference type="GO" id="GO:0005886">
    <property type="term" value="C:plasma membrane"/>
    <property type="evidence" value="ECO:0007669"/>
    <property type="project" value="UniProtKB-SubCell"/>
</dbReference>
<evidence type="ECO:0000256" key="7">
    <source>
        <dbReference type="ARBA" id="ARBA00022840"/>
    </source>
</evidence>
<dbReference type="EMBL" id="JAGQHS010000209">
    <property type="protein sequence ID" value="MCA9758763.1"/>
    <property type="molecule type" value="Genomic_DNA"/>
</dbReference>
<sequence length="320" mass="35171">MSEPLLSIRELSVDYVTPNGPVRAVDRLSLDLRPREILGIAGESGSGKSTVAQALLRVLPPPAVISHGSAVFEGRDLLSMSETELQEIRWKRMSMVFQSAMDALNPVISVGEQIIDTLMAHRSVTKSEARSRAGELFELVDIPRNRLEAYAHQLSGGMRQRVAIALALALEPSLVILDEPTTALDVIVEREILEEIRRLQGELGFAVIFITHDLTRMLQFSDRVAVFYAARLAELGPAVDVSRAPRHPYTQALLRSFPQVHGNLDEVTSIPGSPPSLKSPPSGCRFHPRCPIATARCRESEPARQSRGADDAVFCHFAEV</sequence>
<proteinExistence type="inferred from homology"/>
<organism evidence="11 12">
    <name type="scientific">Eiseniibacteriota bacterium</name>
    <dbReference type="NCBI Taxonomy" id="2212470"/>
    <lineage>
        <taxon>Bacteria</taxon>
        <taxon>Candidatus Eiseniibacteriota</taxon>
    </lineage>
</organism>
<evidence type="ECO:0000313" key="11">
    <source>
        <dbReference type="EMBL" id="MCA9758763.1"/>
    </source>
</evidence>
<dbReference type="NCBIfam" id="TIGR01727">
    <property type="entry name" value="oligo_HPY"/>
    <property type="match status" value="1"/>
</dbReference>
<dbReference type="InterPro" id="IPR013563">
    <property type="entry name" value="Oligopep_ABC_C"/>
</dbReference>
<comment type="similarity">
    <text evidence="2">Belongs to the ABC transporter superfamily.</text>
</comment>
<evidence type="ECO:0000259" key="10">
    <source>
        <dbReference type="PROSITE" id="PS50893"/>
    </source>
</evidence>
<keyword evidence="9" id="KW-0472">Membrane</keyword>
<dbReference type="PROSITE" id="PS00211">
    <property type="entry name" value="ABC_TRANSPORTER_1"/>
    <property type="match status" value="1"/>
</dbReference>
<comment type="caution">
    <text evidence="11">The sequence shown here is derived from an EMBL/GenBank/DDBJ whole genome shotgun (WGS) entry which is preliminary data.</text>
</comment>
<dbReference type="InterPro" id="IPR003593">
    <property type="entry name" value="AAA+_ATPase"/>
</dbReference>
<keyword evidence="5" id="KW-0997">Cell inner membrane</keyword>
<dbReference type="SUPFAM" id="SSF52540">
    <property type="entry name" value="P-loop containing nucleoside triphosphate hydrolases"/>
    <property type="match status" value="1"/>
</dbReference>
<dbReference type="PROSITE" id="PS50893">
    <property type="entry name" value="ABC_TRANSPORTER_2"/>
    <property type="match status" value="1"/>
</dbReference>
<dbReference type="AlphaFoldDB" id="A0A956NJ69"/>
<evidence type="ECO:0000256" key="4">
    <source>
        <dbReference type="ARBA" id="ARBA00022475"/>
    </source>
</evidence>
<dbReference type="Pfam" id="PF00005">
    <property type="entry name" value="ABC_tran"/>
    <property type="match status" value="1"/>
</dbReference>
<dbReference type="FunFam" id="3.40.50.300:FF:000016">
    <property type="entry name" value="Oligopeptide ABC transporter ATP-binding component"/>
    <property type="match status" value="1"/>
</dbReference>
<dbReference type="InterPro" id="IPR050388">
    <property type="entry name" value="ABC_Ni/Peptide_Import"/>
</dbReference>
<dbReference type="GO" id="GO:0015833">
    <property type="term" value="P:peptide transport"/>
    <property type="evidence" value="ECO:0007669"/>
    <property type="project" value="InterPro"/>
</dbReference>
<keyword evidence="6" id="KW-0547">Nucleotide-binding</keyword>
<keyword evidence="3" id="KW-0813">Transport</keyword>
<evidence type="ECO:0000256" key="9">
    <source>
        <dbReference type="ARBA" id="ARBA00023136"/>
    </source>
</evidence>
<evidence type="ECO:0000256" key="8">
    <source>
        <dbReference type="ARBA" id="ARBA00022967"/>
    </source>
</evidence>
<protein>
    <submittedName>
        <fullName evidence="11">ABC transporter ATP-binding protein</fullName>
    </submittedName>
</protein>
<dbReference type="GO" id="GO:0005524">
    <property type="term" value="F:ATP binding"/>
    <property type="evidence" value="ECO:0007669"/>
    <property type="project" value="UniProtKB-KW"/>
</dbReference>
<dbReference type="PANTHER" id="PTHR43297:SF14">
    <property type="entry name" value="ATPASE AAA-TYPE CORE DOMAIN-CONTAINING PROTEIN"/>
    <property type="match status" value="1"/>
</dbReference>
<keyword evidence="8" id="KW-1278">Translocase</keyword>
<dbReference type="GO" id="GO:0016887">
    <property type="term" value="F:ATP hydrolysis activity"/>
    <property type="evidence" value="ECO:0007669"/>
    <property type="project" value="InterPro"/>
</dbReference>
<evidence type="ECO:0000256" key="5">
    <source>
        <dbReference type="ARBA" id="ARBA00022519"/>
    </source>
</evidence>
<dbReference type="InterPro" id="IPR003439">
    <property type="entry name" value="ABC_transporter-like_ATP-bd"/>
</dbReference>
<dbReference type="SMART" id="SM00382">
    <property type="entry name" value="AAA"/>
    <property type="match status" value="1"/>
</dbReference>
<name>A0A956NJ69_UNCEI</name>
<evidence type="ECO:0000256" key="2">
    <source>
        <dbReference type="ARBA" id="ARBA00005417"/>
    </source>
</evidence>
<gene>
    <name evidence="11" type="ORF">KDA27_23420</name>
</gene>
<evidence type="ECO:0000313" key="12">
    <source>
        <dbReference type="Proteomes" id="UP000739538"/>
    </source>
</evidence>
<keyword evidence="4" id="KW-1003">Cell membrane</keyword>
<evidence type="ECO:0000256" key="1">
    <source>
        <dbReference type="ARBA" id="ARBA00004202"/>
    </source>
</evidence>
<reference evidence="11" key="2">
    <citation type="journal article" date="2021" name="Microbiome">
        <title>Successional dynamics and alternative stable states in a saline activated sludge microbial community over 9 years.</title>
        <authorList>
            <person name="Wang Y."/>
            <person name="Ye J."/>
            <person name="Ju F."/>
            <person name="Liu L."/>
            <person name="Boyd J.A."/>
            <person name="Deng Y."/>
            <person name="Parks D.H."/>
            <person name="Jiang X."/>
            <person name="Yin X."/>
            <person name="Woodcroft B.J."/>
            <person name="Tyson G.W."/>
            <person name="Hugenholtz P."/>
            <person name="Polz M.F."/>
            <person name="Zhang T."/>
        </authorList>
    </citation>
    <scope>NUCLEOTIDE SEQUENCE</scope>
    <source>
        <strain evidence="11">HKST-UBA02</strain>
    </source>
</reference>
<dbReference type="InterPro" id="IPR027417">
    <property type="entry name" value="P-loop_NTPase"/>
</dbReference>
<dbReference type="Proteomes" id="UP000739538">
    <property type="component" value="Unassembled WGS sequence"/>
</dbReference>
<evidence type="ECO:0000256" key="3">
    <source>
        <dbReference type="ARBA" id="ARBA00022448"/>
    </source>
</evidence>
<keyword evidence="7 11" id="KW-0067">ATP-binding</keyword>
<comment type="subcellular location">
    <subcellularLocation>
        <location evidence="1">Cell membrane</location>
        <topology evidence="1">Peripheral membrane protein</topology>
    </subcellularLocation>
</comment>
<accession>A0A956NJ69</accession>
<feature type="domain" description="ABC transporter" evidence="10">
    <location>
        <begin position="8"/>
        <end position="254"/>
    </location>
</feature>
<dbReference type="PANTHER" id="PTHR43297">
    <property type="entry name" value="OLIGOPEPTIDE TRANSPORT ATP-BINDING PROTEIN APPD"/>
    <property type="match status" value="1"/>
</dbReference>
<evidence type="ECO:0000256" key="6">
    <source>
        <dbReference type="ARBA" id="ARBA00022741"/>
    </source>
</evidence>